<feature type="signal peptide" evidence="3">
    <location>
        <begin position="1"/>
        <end position="19"/>
    </location>
</feature>
<name>A0A0K1QF32_9BACT</name>
<dbReference type="STRING" id="1391654.AKJ09_11037"/>
<dbReference type="InterPro" id="IPR051210">
    <property type="entry name" value="Ub_ligase/GEF_domain"/>
</dbReference>
<evidence type="ECO:0000256" key="2">
    <source>
        <dbReference type="SAM" id="MobiDB-lite"/>
    </source>
</evidence>
<keyword evidence="5" id="KW-1185">Reference proteome</keyword>
<dbReference type="InterPro" id="IPR000408">
    <property type="entry name" value="Reg_chr_condens"/>
</dbReference>
<organism evidence="4 5">
    <name type="scientific">Labilithrix luteola</name>
    <dbReference type="NCBI Taxonomy" id="1391654"/>
    <lineage>
        <taxon>Bacteria</taxon>
        <taxon>Pseudomonadati</taxon>
        <taxon>Myxococcota</taxon>
        <taxon>Polyangia</taxon>
        <taxon>Polyangiales</taxon>
        <taxon>Labilitrichaceae</taxon>
        <taxon>Labilithrix</taxon>
    </lineage>
</organism>
<accession>A0A0K1QF32</accession>
<dbReference type="AlphaFoldDB" id="A0A0K1QF32"/>
<evidence type="ECO:0000256" key="3">
    <source>
        <dbReference type="SAM" id="SignalP"/>
    </source>
</evidence>
<evidence type="ECO:0000313" key="5">
    <source>
        <dbReference type="Proteomes" id="UP000064967"/>
    </source>
</evidence>
<dbReference type="Pfam" id="PF00415">
    <property type="entry name" value="RCC1"/>
    <property type="match status" value="1"/>
</dbReference>
<dbReference type="Gene3D" id="2.130.10.30">
    <property type="entry name" value="Regulator of chromosome condensation 1/beta-lactamase-inhibitor protein II"/>
    <property type="match status" value="2"/>
</dbReference>
<protein>
    <recommendedName>
        <fullName evidence="6">BNR repeat domain protein</fullName>
    </recommendedName>
</protein>
<feature type="chain" id="PRO_5005467486" description="BNR repeat domain protein" evidence="3">
    <location>
        <begin position="20"/>
        <end position="440"/>
    </location>
</feature>
<dbReference type="PROSITE" id="PS50012">
    <property type="entry name" value="RCC1_3"/>
    <property type="match status" value="2"/>
</dbReference>
<feature type="region of interest" description="Disordered" evidence="2">
    <location>
        <begin position="30"/>
        <end position="64"/>
    </location>
</feature>
<dbReference type="PANTHER" id="PTHR22870:SF408">
    <property type="entry name" value="OS09G0560450 PROTEIN"/>
    <property type="match status" value="1"/>
</dbReference>
<dbReference type="RefSeq" id="WP_169928647.1">
    <property type="nucleotide sequence ID" value="NZ_CP012333.1"/>
</dbReference>
<proteinExistence type="predicted"/>
<dbReference type="Pfam" id="PF13540">
    <property type="entry name" value="RCC1_2"/>
    <property type="match status" value="1"/>
</dbReference>
<dbReference type="Proteomes" id="UP000064967">
    <property type="component" value="Chromosome"/>
</dbReference>
<dbReference type="PANTHER" id="PTHR22870">
    <property type="entry name" value="REGULATOR OF CHROMOSOME CONDENSATION"/>
    <property type="match status" value="1"/>
</dbReference>
<gene>
    <name evidence="4" type="ORF">AKJ09_11037</name>
</gene>
<keyword evidence="3" id="KW-0732">Signal</keyword>
<dbReference type="EMBL" id="CP012333">
    <property type="protein sequence ID" value="AKV04374.1"/>
    <property type="molecule type" value="Genomic_DNA"/>
</dbReference>
<dbReference type="SUPFAM" id="SSF50985">
    <property type="entry name" value="RCC1/BLIP-II"/>
    <property type="match status" value="2"/>
</dbReference>
<dbReference type="InterPro" id="IPR009091">
    <property type="entry name" value="RCC1/BLIP-II"/>
</dbReference>
<evidence type="ECO:0000256" key="1">
    <source>
        <dbReference type="ARBA" id="ARBA00022737"/>
    </source>
</evidence>
<keyword evidence="1" id="KW-0677">Repeat</keyword>
<reference evidence="4 5" key="1">
    <citation type="submission" date="2015-08" db="EMBL/GenBank/DDBJ databases">
        <authorList>
            <person name="Babu N.S."/>
            <person name="Beckwith C.J."/>
            <person name="Beseler K.G."/>
            <person name="Brison A."/>
            <person name="Carone J.V."/>
            <person name="Caskin T.P."/>
            <person name="Diamond M."/>
            <person name="Durham M.E."/>
            <person name="Foxe J.M."/>
            <person name="Go M."/>
            <person name="Henderson B.A."/>
            <person name="Jones I.B."/>
            <person name="McGettigan J.A."/>
            <person name="Micheletti S.J."/>
            <person name="Nasrallah M.E."/>
            <person name="Ortiz D."/>
            <person name="Piller C.R."/>
            <person name="Privatt S.R."/>
            <person name="Schneider S.L."/>
            <person name="Sharp S."/>
            <person name="Smith T.C."/>
            <person name="Stanton J.D."/>
            <person name="Ullery H.E."/>
            <person name="Wilson R.J."/>
            <person name="Serrano M.G."/>
            <person name="Buck G."/>
            <person name="Lee V."/>
            <person name="Wang Y."/>
            <person name="Carvalho R."/>
            <person name="Voegtly L."/>
            <person name="Shi R."/>
            <person name="Duckworth R."/>
            <person name="Johnson A."/>
            <person name="Loviza R."/>
            <person name="Walstead R."/>
            <person name="Shah Z."/>
            <person name="Kiflezghi M."/>
            <person name="Wade K."/>
            <person name="Ball S.L."/>
            <person name="Bradley K.W."/>
            <person name="Asai D.J."/>
            <person name="Bowman C.A."/>
            <person name="Russell D.A."/>
            <person name="Pope W.H."/>
            <person name="Jacobs-Sera D."/>
            <person name="Hendrix R.W."/>
            <person name="Hatfull G.F."/>
        </authorList>
    </citation>
    <scope>NUCLEOTIDE SEQUENCE [LARGE SCALE GENOMIC DNA]</scope>
    <source>
        <strain evidence="4 5">DSM 27648</strain>
    </source>
</reference>
<dbReference type="PRINTS" id="PR00633">
    <property type="entry name" value="RCCNDNSATION"/>
</dbReference>
<dbReference type="KEGG" id="llu:AKJ09_11037"/>
<sequence length="440" mass="44953">MSRAIVAACGMLSCAAANCASDEVGAGLAEGDGTPDASLADSGSDAPLEDAPSRDAAPFDATPPPVECTTKPCATALTSTSVGDAQTVCALLDDGTVACWGANDQGQLGRGDDAGAVDSATPKRVVGIDNVVAIARTCAVDKNGSAYCWGKGPYLVGDAADVTTERTPVKLPLERVKKISVNTNVGCAMVEDGVVCWGVNTNGQIAPFDGSDRSMPRPPQTVALPPGAKARDIKVSNATLVALEDGSMVSWGASPPLGRVTSLSPDTHPQPLAIAGITTAIAMEIDNGCAAVSGVGYCWGAGPPNPRNIVDLSRALPTPIALPEPVRQISMPAQRVLWDPNRGESLVPNRGCAVGVSGAVYCWGNNTSGQAGDGTKDHAYEAVQVRGLPAPAVKVEPLFDATCALLTSGRIYCWGSDFYGQLGTGNLKVSSLTPQEVLLP</sequence>
<evidence type="ECO:0000313" key="4">
    <source>
        <dbReference type="EMBL" id="AKV04374.1"/>
    </source>
</evidence>
<evidence type="ECO:0008006" key="6">
    <source>
        <dbReference type="Google" id="ProtNLM"/>
    </source>
</evidence>